<evidence type="ECO:0000313" key="3">
    <source>
        <dbReference type="Proteomes" id="UP001165065"/>
    </source>
</evidence>
<evidence type="ECO:0000313" key="2">
    <source>
        <dbReference type="EMBL" id="GMI25555.1"/>
    </source>
</evidence>
<feature type="chain" id="PRO_5040882966" evidence="1">
    <location>
        <begin position="17"/>
        <end position="231"/>
    </location>
</feature>
<proteinExistence type="predicted"/>
<dbReference type="EMBL" id="BRYA01000612">
    <property type="protein sequence ID" value="GMI25555.1"/>
    <property type="molecule type" value="Genomic_DNA"/>
</dbReference>
<gene>
    <name evidence="2" type="ORF">TrCOL_g9986</name>
</gene>
<keyword evidence="3" id="KW-1185">Reference proteome</keyword>
<name>A0A9W7L3E4_9STRA</name>
<dbReference type="OrthoDB" id="192655at2759"/>
<sequence>MKLYFLFSLSISTVNSFTSLTTSIWGQNPKTTSSSSILKVGSDPNVVTGNDWKPEPGGMQSTDVGDYFPEDYEGGPGFEEGMLGSQAKTGGGGTNAVSTPGMEDFGKGGYVIGGLEDTNIPEGFEFVPSSVPDGLVTFKVAASSKGASHAHVVKPFCMGYEDFYAGFTSSSHPTLTVQPTSGRMDRRGGEDTVFTVACTPNGQAGTFKGQLVVFLPDEGDKLTYDVEVEAY</sequence>
<reference evidence="3" key="1">
    <citation type="journal article" date="2023" name="Commun. Biol.">
        <title>Genome analysis of Parmales, the sister group of diatoms, reveals the evolutionary specialization of diatoms from phago-mixotrophs to photoautotrophs.</title>
        <authorList>
            <person name="Ban H."/>
            <person name="Sato S."/>
            <person name="Yoshikawa S."/>
            <person name="Yamada K."/>
            <person name="Nakamura Y."/>
            <person name="Ichinomiya M."/>
            <person name="Sato N."/>
            <person name="Blanc-Mathieu R."/>
            <person name="Endo H."/>
            <person name="Kuwata A."/>
            <person name="Ogata H."/>
        </authorList>
    </citation>
    <scope>NUCLEOTIDE SEQUENCE [LARGE SCALE GENOMIC DNA]</scope>
</reference>
<comment type="caution">
    <text evidence="2">The sequence shown here is derived from an EMBL/GenBank/DDBJ whole genome shotgun (WGS) entry which is preliminary data.</text>
</comment>
<dbReference type="AlphaFoldDB" id="A0A9W7L3E4"/>
<protein>
    <submittedName>
        <fullName evidence="2">Uncharacterized protein</fullName>
    </submittedName>
</protein>
<organism evidence="2 3">
    <name type="scientific">Triparma columacea</name>
    <dbReference type="NCBI Taxonomy" id="722753"/>
    <lineage>
        <taxon>Eukaryota</taxon>
        <taxon>Sar</taxon>
        <taxon>Stramenopiles</taxon>
        <taxon>Ochrophyta</taxon>
        <taxon>Bolidophyceae</taxon>
        <taxon>Parmales</taxon>
        <taxon>Triparmaceae</taxon>
        <taxon>Triparma</taxon>
    </lineage>
</organism>
<feature type="signal peptide" evidence="1">
    <location>
        <begin position="1"/>
        <end position="16"/>
    </location>
</feature>
<evidence type="ECO:0000256" key="1">
    <source>
        <dbReference type="SAM" id="SignalP"/>
    </source>
</evidence>
<keyword evidence="1" id="KW-0732">Signal</keyword>
<accession>A0A9W7L3E4</accession>
<dbReference type="Proteomes" id="UP001165065">
    <property type="component" value="Unassembled WGS sequence"/>
</dbReference>